<gene>
    <name evidence="1" type="ORF">SAMN04487910_2446</name>
</gene>
<dbReference type="Proteomes" id="UP000198521">
    <property type="component" value="Unassembled WGS sequence"/>
</dbReference>
<evidence type="ECO:0000313" key="2">
    <source>
        <dbReference type="Proteomes" id="UP000198521"/>
    </source>
</evidence>
<organism evidence="1 2">
    <name type="scientific">Aquimarina amphilecti</name>
    <dbReference type="NCBI Taxonomy" id="1038014"/>
    <lineage>
        <taxon>Bacteria</taxon>
        <taxon>Pseudomonadati</taxon>
        <taxon>Bacteroidota</taxon>
        <taxon>Flavobacteriia</taxon>
        <taxon>Flavobacteriales</taxon>
        <taxon>Flavobacteriaceae</taxon>
        <taxon>Aquimarina</taxon>
    </lineage>
</organism>
<evidence type="ECO:0000313" key="1">
    <source>
        <dbReference type="EMBL" id="SEL43487.1"/>
    </source>
</evidence>
<protein>
    <submittedName>
        <fullName evidence="1">Uncharacterized protein</fullName>
    </submittedName>
</protein>
<accession>A0A1H7Q850</accession>
<sequence>MSAPKKRRSFLLADEETKSSAITNKKVKLSGERLKYRTVQTNSTKIEDEIRSHSELKKQYNIDLNLPENRVAVLLNDLHYEFMPPVMDKVYEFVSKTEHIRNNIQFSLDTNGRLDKILNREKVFQNWTDLKENGLKDIDFIKSLKKDNPAQYKNILSEGDQQFATTNNKLELDYHRDLLYLVLFDKHIKAVDLSNIPSEEYIYTSQLFPQIQVPMEIRYDVIEENNKSITIRKVADSILDDTLLKKIEEQYNILHKPLIKYSFTEYKLTFRTRYTVDKKTRVINDAELTIIEDVEHNIQSTCKYGIRKL</sequence>
<dbReference type="OrthoDB" id="1081532at2"/>
<keyword evidence="2" id="KW-1185">Reference proteome</keyword>
<proteinExistence type="predicted"/>
<dbReference type="AlphaFoldDB" id="A0A1H7Q850"/>
<name>A0A1H7Q850_AQUAM</name>
<dbReference type="RefSeq" id="WP_091408723.1">
    <property type="nucleotide sequence ID" value="NZ_FOAB01000004.1"/>
</dbReference>
<dbReference type="STRING" id="1038014.SAMN04487910_2446"/>
<dbReference type="EMBL" id="FOAB01000004">
    <property type="protein sequence ID" value="SEL43487.1"/>
    <property type="molecule type" value="Genomic_DNA"/>
</dbReference>
<reference evidence="2" key="1">
    <citation type="submission" date="2016-10" db="EMBL/GenBank/DDBJ databases">
        <authorList>
            <person name="Varghese N."/>
            <person name="Submissions S."/>
        </authorList>
    </citation>
    <scope>NUCLEOTIDE SEQUENCE [LARGE SCALE GENOMIC DNA]</scope>
    <source>
        <strain evidence="2">DSM 25232 / NCIMB 14723 / 92V</strain>
    </source>
</reference>